<reference evidence="2 3" key="1">
    <citation type="submission" date="2013-03" db="EMBL/GenBank/DDBJ databases">
        <title>The Genome Sequence of Capronia coronata CBS 617.96.</title>
        <authorList>
            <consortium name="The Broad Institute Genomics Platform"/>
            <person name="Cuomo C."/>
            <person name="de Hoog S."/>
            <person name="Gorbushina A."/>
            <person name="Walker B."/>
            <person name="Young S.K."/>
            <person name="Zeng Q."/>
            <person name="Gargeya S."/>
            <person name="Fitzgerald M."/>
            <person name="Haas B."/>
            <person name="Abouelleil A."/>
            <person name="Allen A.W."/>
            <person name="Alvarado L."/>
            <person name="Arachchi H.M."/>
            <person name="Berlin A.M."/>
            <person name="Chapman S.B."/>
            <person name="Gainer-Dewar J."/>
            <person name="Goldberg J."/>
            <person name="Griggs A."/>
            <person name="Gujja S."/>
            <person name="Hansen M."/>
            <person name="Howarth C."/>
            <person name="Imamovic A."/>
            <person name="Ireland A."/>
            <person name="Larimer J."/>
            <person name="McCowan C."/>
            <person name="Murphy C."/>
            <person name="Pearson M."/>
            <person name="Poon T.W."/>
            <person name="Priest M."/>
            <person name="Roberts A."/>
            <person name="Saif S."/>
            <person name="Shea T."/>
            <person name="Sisk P."/>
            <person name="Sykes S."/>
            <person name="Wortman J."/>
            <person name="Nusbaum C."/>
            <person name="Birren B."/>
        </authorList>
    </citation>
    <scope>NUCLEOTIDE SEQUENCE [LARGE SCALE GENOMIC DNA]</scope>
    <source>
        <strain evidence="2 3">CBS 617.96</strain>
    </source>
</reference>
<dbReference type="HOGENOM" id="CLU_033551_0_0_1"/>
<feature type="compositionally biased region" description="Polar residues" evidence="1">
    <location>
        <begin position="35"/>
        <end position="44"/>
    </location>
</feature>
<feature type="compositionally biased region" description="Polar residues" evidence="1">
    <location>
        <begin position="10"/>
        <end position="26"/>
    </location>
</feature>
<dbReference type="EMBL" id="AMWN01000008">
    <property type="protein sequence ID" value="EXJ80492.1"/>
    <property type="molecule type" value="Genomic_DNA"/>
</dbReference>
<accession>W9XJ06</accession>
<dbReference type="AlphaFoldDB" id="W9XJ06"/>
<dbReference type="OrthoDB" id="5552418at2759"/>
<feature type="region of interest" description="Disordered" evidence="1">
    <location>
        <begin position="96"/>
        <end position="128"/>
    </location>
</feature>
<feature type="compositionally biased region" description="Low complexity" evidence="1">
    <location>
        <begin position="56"/>
        <end position="82"/>
    </location>
</feature>
<feature type="compositionally biased region" description="Low complexity" evidence="1">
    <location>
        <begin position="100"/>
        <end position="118"/>
    </location>
</feature>
<keyword evidence="3" id="KW-1185">Reference proteome</keyword>
<dbReference type="RefSeq" id="XP_007727686.1">
    <property type="nucleotide sequence ID" value="XM_007729496.1"/>
</dbReference>
<evidence type="ECO:0000256" key="1">
    <source>
        <dbReference type="SAM" id="MobiDB-lite"/>
    </source>
</evidence>
<dbReference type="Proteomes" id="UP000019484">
    <property type="component" value="Unassembled WGS sequence"/>
</dbReference>
<name>W9XJ06_9EURO</name>
<evidence type="ECO:0000313" key="2">
    <source>
        <dbReference type="EMBL" id="EXJ80492.1"/>
    </source>
</evidence>
<comment type="caution">
    <text evidence="2">The sequence shown here is derived from an EMBL/GenBank/DDBJ whole genome shotgun (WGS) entry which is preliminary data.</text>
</comment>
<gene>
    <name evidence="2" type="ORF">A1O1_08637</name>
</gene>
<feature type="region of interest" description="Disordered" evidence="1">
    <location>
        <begin position="1"/>
        <end position="82"/>
    </location>
</feature>
<proteinExistence type="predicted"/>
<sequence>MDGGDRRRSQYGQPYQTPAQSRSLPGQSAGAPTSDRYSQPSTPARSDIGRSPITRPYLPGYPGYGYAEQQYGSSQMQGSSPMQGIEMQYSPAYLQDPSRQQPVQASPSQQQQSQYAQYTPGAMLPPAAPQSLYDSIPFQQRQTAIEVMASQFAVPQYMPSSEQTGSSHYLTSQAEASGYTPVAVTRPSLPQTYGTGAVDFSGLEQQQQQQQQDAAEASGQAVTQTALDESLREYQQQLRSIYDAIIAGRVTEASEKLLAVSRWLVSSVTTLGLHHDDEARHAERLEVWREFNLAWEALGQKQKDITEEALRTARSPSDILSVDIITSLMDDLVGMCDQLEQYGLVDYEMGIWEEQITHIFTVCLDLLSRNETPTQMGLAQAGPS</sequence>
<dbReference type="eggNOG" id="ENOG502S0NF">
    <property type="taxonomic scope" value="Eukaryota"/>
</dbReference>
<organism evidence="2 3">
    <name type="scientific">Capronia coronata CBS 617.96</name>
    <dbReference type="NCBI Taxonomy" id="1182541"/>
    <lineage>
        <taxon>Eukaryota</taxon>
        <taxon>Fungi</taxon>
        <taxon>Dikarya</taxon>
        <taxon>Ascomycota</taxon>
        <taxon>Pezizomycotina</taxon>
        <taxon>Eurotiomycetes</taxon>
        <taxon>Chaetothyriomycetidae</taxon>
        <taxon>Chaetothyriales</taxon>
        <taxon>Herpotrichiellaceae</taxon>
        <taxon>Capronia</taxon>
    </lineage>
</organism>
<dbReference type="GeneID" id="19163485"/>
<protein>
    <submittedName>
        <fullName evidence="2">Uncharacterized protein</fullName>
    </submittedName>
</protein>
<evidence type="ECO:0000313" key="3">
    <source>
        <dbReference type="Proteomes" id="UP000019484"/>
    </source>
</evidence>